<proteinExistence type="predicted"/>
<gene>
    <name evidence="2" type="ORF">SAMN05443248_8188</name>
</gene>
<dbReference type="RefSeq" id="WP_079606249.1">
    <property type="nucleotide sequence ID" value="NZ_LT670817.1"/>
</dbReference>
<reference evidence="2 3" key="1">
    <citation type="submission" date="2016-11" db="EMBL/GenBank/DDBJ databases">
        <authorList>
            <person name="Jaros S."/>
            <person name="Januszkiewicz K."/>
            <person name="Wedrychowicz H."/>
        </authorList>
    </citation>
    <scope>NUCLEOTIDE SEQUENCE [LARGE SCALE GENOMIC DNA]</scope>
    <source>
        <strain evidence="2 3">GAS138</strain>
    </source>
</reference>
<name>A0A1M5YDN2_9BRAD</name>
<dbReference type="Proteomes" id="UP000189796">
    <property type="component" value="Chromosome I"/>
</dbReference>
<evidence type="ECO:0000313" key="2">
    <source>
        <dbReference type="EMBL" id="SHI10062.1"/>
    </source>
</evidence>
<keyword evidence="1" id="KW-0732">Signal</keyword>
<protein>
    <submittedName>
        <fullName evidence="2">Uncharacterized protein</fullName>
    </submittedName>
</protein>
<dbReference type="OrthoDB" id="9853179at2"/>
<evidence type="ECO:0000313" key="3">
    <source>
        <dbReference type="Proteomes" id="UP000189796"/>
    </source>
</evidence>
<dbReference type="AlphaFoldDB" id="A0A1M5YDN2"/>
<dbReference type="EMBL" id="LT670817">
    <property type="protein sequence ID" value="SHI10062.1"/>
    <property type="molecule type" value="Genomic_DNA"/>
</dbReference>
<evidence type="ECO:0000256" key="1">
    <source>
        <dbReference type="SAM" id="SignalP"/>
    </source>
</evidence>
<organism evidence="2 3">
    <name type="scientific">Bradyrhizobium erythrophlei</name>
    <dbReference type="NCBI Taxonomy" id="1437360"/>
    <lineage>
        <taxon>Bacteria</taxon>
        <taxon>Pseudomonadati</taxon>
        <taxon>Pseudomonadota</taxon>
        <taxon>Alphaproteobacteria</taxon>
        <taxon>Hyphomicrobiales</taxon>
        <taxon>Nitrobacteraceae</taxon>
        <taxon>Bradyrhizobium</taxon>
    </lineage>
</organism>
<feature type="chain" id="PRO_5013246074" evidence="1">
    <location>
        <begin position="22"/>
        <end position="293"/>
    </location>
</feature>
<feature type="signal peptide" evidence="1">
    <location>
        <begin position="1"/>
        <end position="21"/>
    </location>
</feature>
<accession>A0A1M5YDN2</accession>
<sequence length="293" mass="31837">MRNAIFAAVLSVACSATSAFAQQCSLAEFDKGGPPHSVRDVTPPTNDSKFEWGSDVDPWNGQARGWHYIKNLHDKKLSLDWKKPVLLIPFDKPLEPQGIFCKYDYGSLDSYKLDSNAPIRVSNDGMKSAQAYVQVADKKDVTKPSVTGAELRRTYQTATGEVSAAFARILLRYFPADKLLQVDFSSGPGETRIGFGAEMLGISQDDFLSKLKTSELNFQGPVPLGELFKRDDVGSMGANPAQRMALVRADGERSLRFENIPAPSGVAPMILVAPDGAPLGLTTVKLDLLGAVR</sequence>